<dbReference type="eggNOG" id="COG0805">
    <property type="taxonomic scope" value="Bacteria"/>
</dbReference>
<dbReference type="OrthoDB" id="9777044at2"/>
<dbReference type="Proteomes" id="UP000000379">
    <property type="component" value="Chromosome"/>
</dbReference>
<dbReference type="HAMAP" id="MF_00902">
    <property type="entry name" value="TatC"/>
    <property type="match status" value="1"/>
</dbReference>
<keyword evidence="5" id="KW-1003">Cell membrane</keyword>
<keyword evidence="7" id="KW-1185">Reference proteome</keyword>
<comment type="subcellular location">
    <subcellularLocation>
        <location evidence="5">Cell membrane</location>
        <topology evidence="5">Multi-pass membrane protein</topology>
    </subcellularLocation>
    <subcellularLocation>
        <location evidence="1">Membrane</location>
        <topology evidence="1">Multi-pass membrane protein</topology>
    </subcellularLocation>
</comment>
<sequence length="244" mass="27119">MTLIEHFEELRTRLFIALGAWVVGMGVAFVFRTELLAWLQAPLPEGLTLTAFGILEPFIVSMQISAFFGLALAAPVIVGQIWGFIAPGLYPEERRWAVPFVLLTALAFSAGILFAYYIVLPFALPIIVGFLVGEVQLLPGIGDYISKILVYMAVFGLIFEMPVVSFLFARLGLLRAPLLQHYRRYAIVISFVAAALITPTADPINLLLVALPLVILYEVSILVVRIFQRKVPFARDHPEPTRPH</sequence>
<dbReference type="KEGG" id="tra:Trad_1937"/>
<keyword evidence="5" id="KW-0811">Translocation</keyword>
<keyword evidence="2 5" id="KW-0812">Transmembrane</keyword>
<keyword evidence="4 5" id="KW-0472">Membrane</keyword>
<dbReference type="Pfam" id="PF00902">
    <property type="entry name" value="TatC"/>
    <property type="match status" value="1"/>
</dbReference>
<comment type="function">
    <text evidence="5">Part of the twin-arginine translocation (Tat) system that transports large folded proteins containing a characteristic twin-arginine motif in their signal peptide across membranes.</text>
</comment>
<dbReference type="GO" id="GO:0043953">
    <property type="term" value="P:protein transport by the Tat complex"/>
    <property type="evidence" value="ECO:0007669"/>
    <property type="project" value="UniProtKB-UniRule"/>
</dbReference>
<evidence type="ECO:0000256" key="3">
    <source>
        <dbReference type="ARBA" id="ARBA00022989"/>
    </source>
</evidence>
<evidence type="ECO:0000256" key="5">
    <source>
        <dbReference type="HAMAP-Rule" id="MF_00902"/>
    </source>
</evidence>
<evidence type="ECO:0000256" key="2">
    <source>
        <dbReference type="ARBA" id="ARBA00022692"/>
    </source>
</evidence>
<proteinExistence type="inferred from homology"/>
<evidence type="ECO:0000256" key="4">
    <source>
        <dbReference type="ARBA" id="ARBA00023136"/>
    </source>
</evidence>
<evidence type="ECO:0000313" key="6">
    <source>
        <dbReference type="EMBL" id="ADI15052.1"/>
    </source>
</evidence>
<dbReference type="EMBL" id="CP002049">
    <property type="protein sequence ID" value="ADI15052.1"/>
    <property type="molecule type" value="Genomic_DNA"/>
</dbReference>
<feature type="transmembrane region" description="Helical" evidence="5">
    <location>
        <begin position="122"/>
        <end position="142"/>
    </location>
</feature>
<dbReference type="GO" id="GO:0065002">
    <property type="term" value="P:intracellular protein transmembrane transport"/>
    <property type="evidence" value="ECO:0007669"/>
    <property type="project" value="TreeGrafter"/>
</dbReference>
<reference evidence="6 7" key="2">
    <citation type="journal article" date="2011" name="Stand. Genomic Sci.">
        <title>Complete genome sequence of Truepera radiovictrix type strain (RQ-24).</title>
        <authorList>
            <person name="Ivanova N."/>
            <person name="Rohde C."/>
            <person name="Munk C."/>
            <person name="Nolan M."/>
            <person name="Lucas S."/>
            <person name="Del Rio T.G."/>
            <person name="Tice H."/>
            <person name="Deshpande S."/>
            <person name="Cheng J.F."/>
            <person name="Tapia R."/>
            <person name="Han C."/>
            <person name="Goodwin L."/>
            <person name="Pitluck S."/>
            <person name="Liolios K."/>
            <person name="Mavromatis K."/>
            <person name="Mikhailova N."/>
            <person name="Pati A."/>
            <person name="Chen A."/>
            <person name="Palaniappan K."/>
            <person name="Land M."/>
            <person name="Hauser L."/>
            <person name="Chang Y.J."/>
            <person name="Jeffries C.D."/>
            <person name="Brambilla E."/>
            <person name="Rohde M."/>
            <person name="Goker M."/>
            <person name="Tindall B.J."/>
            <person name="Woyke T."/>
            <person name="Bristow J."/>
            <person name="Eisen J.A."/>
            <person name="Markowitz V."/>
            <person name="Hugenholtz P."/>
            <person name="Kyrpides N.C."/>
            <person name="Klenk H.P."/>
            <person name="Lapidus A."/>
        </authorList>
    </citation>
    <scope>NUCLEOTIDE SEQUENCE [LARGE SCALE GENOMIC DNA]</scope>
    <source>
        <strain evidence="7">DSM 17093 / CIP 108686 / LMG 22925 / RQ-24</strain>
    </source>
</reference>
<keyword evidence="5" id="KW-0813">Transport</keyword>
<keyword evidence="3 5" id="KW-1133">Transmembrane helix</keyword>
<dbReference type="PANTHER" id="PTHR30371:SF0">
    <property type="entry name" value="SEC-INDEPENDENT PROTEIN TRANSLOCASE PROTEIN TATC, CHLOROPLASTIC-RELATED"/>
    <property type="match status" value="1"/>
</dbReference>
<name>D7CQR8_TRURR</name>
<gene>
    <name evidence="5" type="primary">tatC</name>
    <name evidence="6" type="ordered locus">Trad_1937</name>
</gene>
<dbReference type="GO" id="GO:0009977">
    <property type="term" value="F:proton motive force dependent protein transmembrane transporter activity"/>
    <property type="evidence" value="ECO:0007669"/>
    <property type="project" value="TreeGrafter"/>
</dbReference>
<feature type="transmembrane region" description="Helical" evidence="5">
    <location>
        <begin position="37"/>
        <end position="55"/>
    </location>
</feature>
<organism evidence="6 7">
    <name type="scientific">Truepera radiovictrix (strain DSM 17093 / CIP 108686 / LMG 22925 / RQ-24)</name>
    <dbReference type="NCBI Taxonomy" id="649638"/>
    <lineage>
        <taxon>Bacteria</taxon>
        <taxon>Thermotogati</taxon>
        <taxon>Deinococcota</taxon>
        <taxon>Deinococci</taxon>
        <taxon>Trueperales</taxon>
        <taxon>Trueperaceae</taxon>
        <taxon>Truepera</taxon>
    </lineage>
</organism>
<dbReference type="STRING" id="649638.Trad_1937"/>
<feature type="transmembrane region" description="Helical" evidence="5">
    <location>
        <begin position="148"/>
        <end position="173"/>
    </location>
</feature>
<evidence type="ECO:0000256" key="1">
    <source>
        <dbReference type="ARBA" id="ARBA00004141"/>
    </source>
</evidence>
<feature type="transmembrane region" description="Helical" evidence="5">
    <location>
        <begin position="67"/>
        <end position="90"/>
    </location>
</feature>
<feature type="transmembrane region" description="Helical" evidence="5">
    <location>
        <begin position="12"/>
        <end position="31"/>
    </location>
</feature>
<dbReference type="AlphaFoldDB" id="D7CQR8"/>
<dbReference type="NCBIfam" id="TIGR00945">
    <property type="entry name" value="tatC"/>
    <property type="match status" value="1"/>
</dbReference>
<dbReference type="RefSeq" id="WP_013178417.1">
    <property type="nucleotide sequence ID" value="NC_014221.1"/>
</dbReference>
<keyword evidence="5" id="KW-0653">Protein transport</keyword>
<feature type="transmembrane region" description="Helical" evidence="5">
    <location>
        <begin position="96"/>
        <end position="115"/>
    </location>
</feature>
<feature type="transmembrane region" description="Helical" evidence="5">
    <location>
        <begin position="185"/>
        <end position="201"/>
    </location>
</feature>
<dbReference type="PANTHER" id="PTHR30371">
    <property type="entry name" value="SEC-INDEPENDENT PROTEIN TRANSLOCASE PROTEIN TATC"/>
    <property type="match status" value="1"/>
</dbReference>
<feature type="transmembrane region" description="Helical" evidence="5">
    <location>
        <begin position="207"/>
        <end position="227"/>
    </location>
</feature>
<evidence type="ECO:0000313" key="7">
    <source>
        <dbReference type="Proteomes" id="UP000000379"/>
    </source>
</evidence>
<comment type="subunit">
    <text evidence="5">Forms a complex with TatA.</text>
</comment>
<protein>
    <recommendedName>
        <fullName evidence="5">Sec-independent protein translocase protein TatC</fullName>
    </recommendedName>
</protein>
<accession>D7CQR8</accession>
<dbReference type="GO" id="GO:0033281">
    <property type="term" value="C:TAT protein transport complex"/>
    <property type="evidence" value="ECO:0007669"/>
    <property type="project" value="UniProtKB-UniRule"/>
</dbReference>
<dbReference type="PRINTS" id="PR01840">
    <property type="entry name" value="TATCFAMILY"/>
</dbReference>
<reference evidence="7" key="1">
    <citation type="submission" date="2010-05" db="EMBL/GenBank/DDBJ databases">
        <title>The complete genome of Truepera radiovictris DSM 17093.</title>
        <authorList>
            <consortium name="US DOE Joint Genome Institute (JGI-PGF)"/>
            <person name="Lucas S."/>
            <person name="Copeland A."/>
            <person name="Lapidus A."/>
            <person name="Glavina del Rio T."/>
            <person name="Dalin E."/>
            <person name="Tice H."/>
            <person name="Bruce D."/>
            <person name="Goodwin L."/>
            <person name="Pitluck S."/>
            <person name="Kyrpides N."/>
            <person name="Mavromatis K."/>
            <person name="Ovchinnikova G."/>
            <person name="Munk A.C."/>
            <person name="Detter J.C."/>
            <person name="Han C."/>
            <person name="Tapia R."/>
            <person name="Land M."/>
            <person name="Hauser L."/>
            <person name="Markowitz V."/>
            <person name="Cheng J.-F."/>
            <person name="Hugenholtz P."/>
            <person name="Woyke T."/>
            <person name="Wu D."/>
            <person name="Tindall B."/>
            <person name="Pomrenke H.G."/>
            <person name="Brambilla E."/>
            <person name="Klenk H.-P."/>
            <person name="Eisen J.A."/>
        </authorList>
    </citation>
    <scope>NUCLEOTIDE SEQUENCE [LARGE SCALE GENOMIC DNA]</scope>
    <source>
        <strain evidence="7">DSM 17093 / CIP 108686 / LMG 22925 / RQ-24</strain>
    </source>
</reference>
<dbReference type="InterPro" id="IPR002033">
    <property type="entry name" value="TatC"/>
</dbReference>
<comment type="similarity">
    <text evidence="5">Belongs to the TatC family.</text>
</comment>
<comment type="caution">
    <text evidence="5">Lacks conserved residue(s) required for the propagation of feature annotation.</text>
</comment>
<dbReference type="HOGENOM" id="CLU_031942_3_0_0"/>